<comment type="caution">
    <text evidence="1">The sequence shown here is derived from an EMBL/GenBank/DDBJ whole genome shotgun (WGS) entry which is preliminary data.</text>
</comment>
<protein>
    <submittedName>
        <fullName evidence="1">Uncharacterized protein</fullName>
    </submittedName>
</protein>
<keyword evidence="2" id="KW-1185">Reference proteome</keyword>
<evidence type="ECO:0000313" key="2">
    <source>
        <dbReference type="Proteomes" id="UP000266723"/>
    </source>
</evidence>
<organism evidence="1 2">
    <name type="scientific">Brassica cretica</name>
    <name type="common">Mustard</name>
    <dbReference type="NCBI Taxonomy" id="69181"/>
    <lineage>
        <taxon>Eukaryota</taxon>
        <taxon>Viridiplantae</taxon>
        <taxon>Streptophyta</taxon>
        <taxon>Embryophyta</taxon>
        <taxon>Tracheophyta</taxon>
        <taxon>Spermatophyta</taxon>
        <taxon>Magnoliopsida</taxon>
        <taxon>eudicotyledons</taxon>
        <taxon>Gunneridae</taxon>
        <taxon>Pentapetalae</taxon>
        <taxon>rosids</taxon>
        <taxon>malvids</taxon>
        <taxon>Brassicales</taxon>
        <taxon>Brassicaceae</taxon>
        <taxon>Brassiceae</taxon>
        <taxon>Brassica</taxon>
    </lineage>
</organism>
<accession>A0ABQ7B3Y4</accession>
<proteinExistence type="predicted"/>
<evidence type="ECO:0000313" key="1">
    <source>
        <dbReference type="EMBL" id="KAF3521012.1"/>
    </source>
</evidence>
<reference evidence="1 2" key="1">
    <citation type="journal article" date="2020" name="BMC Genomics">
        <title>Intraspecific diversification of the crop wild relative Brassica cretica Lam. using demographic model selection.</title>
        <authorList>
            <person name="Kioukis A."/>
            <person name="Michalopoulou V.A."/>
            <person name="Briers L."/>
            <person name="Pirintsos S."/>
            <person name="Studholme D.J."/>
            <person name="Pavlidis P."/>
            <person name="Sarris P.F."/>
        </authorList>
    </citation>
    <scope>NUCLEOTIDE SEQUENCE [LARGE SCALE GENOMIC DNA]</scope>
    <source>
        <strain evidence="2">cv. PFS-1207/04</strain>
    </source>
</reference>
<gene>
    <name evidence="1" type="ORF">DY000_02061957</name>
</gene>
<dbReference type="Proteomes" id="UP000266723">
    <property type="component" value="Unassembled WGS sequence"/>
</dbReference>
<dbReference type="EMBL" id="QGKV02001556">
    <property type="protein sequence ID" value="KAF3521012.1"/>
    <property type="molecule type" value="Genomic_DNA"/>
</dbReference>
<name>A0ABQ7B3Y4_BRACR</name>
<sequence>MGFSTRPSFECLIIEEIVEADQQEENVGGLDAAVDENMDNEIQVEEIAEEDDALWYGNAMPTMFSEEYNMNEMFNLLSAVGERPDTREALKRKAWMEAANENVSIFTNLEQGESSTKRYTRRKKNEGQKEVVQVAERYF</sequence>